<dbReference type="CDD" id="cd04301">
    <property type="entry name" value="NAT_SF"/>
    <property type="match status" value="1"/>
</dbReference>
<keyword evidence="5" id="KW-1185">Reference proteome</keyword>
<dbReference type="Proteomes" id="UP000761264">
    <property type="component" value="Unassembled WGS sequence"/>
</dbReference>
<dbReference type="SUPFAM" id="SSF55729">
    <property type="entry name" value="Acyl-CoA N-acyltransferases (Nat)"/>
    <property type="match status" value="1"/>
</dbReference>
<evidence type="ECO:0000256" key="2">
    <source>
        <dbReference type="ARBA" id="ARBA00023315"/>
    </source>
</evidence>
<dbReference type="InterPro" id="IPR000182">
    <property type="entry name" value="GNAT_dom"/>
</dbReference>
<reference evidence="4" key="1">
    <citation type="submission" date="2020-03" db="EMBL/GenBank/DDBJ databases">
        <title>Genome of Pelagibius litoralis DSM 21314T.</title>
        <authorList>
            <person name="Wang G."/>
        </authorList>
    </citation>
    <scope>NUCLEOTIDE SEQUENCE</scope>
    <source>
        <strain evidence="4">DSM 21314</strain>
    </source>
</reference>
<dbReference type="PROSITE" id="PS51186">
    <property type="entry name" value="GNAT"/>
    <property type="match status" value="1"/>
</dbReference>
<dbReference type="Gene3D" id="3.40.630.30">
    <property type="match status" value="1"/>
</dbReference>
<keyword evidence="2" id="KW-0012">Acyltransferase</keyword>
<organism evidence="4 5">
    <name type="scientific">Pelagibius litoralis</name>
    <dbReference type="NCBI Taxonomy" id="374515"/>
    <lineage>
        <taxon>Bacteria</taxon>
        <taxon>Pseudomonadati</taxon>
        <taxon>Pseudomonadota</taxon>
        <taxon>Alphaproteobacteria</taxon>
        <taxon>Rhodospirillales</taxon>
        <taxon>Rhodovibrionaceae</taxon>
        <taxon>Pelagibius</taxon>
    </lineage>
</organism>
<dbReference type="InterPro" id="IPR016181">
    <property type="entry name" value="Acyl_CoA_acyltransferase"/>
</dbReference>
<dbReference type="InterPro" id="IPR050832">
    <property type="entry name" value="Bact_Acetyltransf"/>
</dbReference>
<name>A0A967EZC2_9PROT</name>
<sequence>MKSGNLLIRQAATADFDRLLPLFERFYREEGFEAAVPGVAGNLRQILQREDTAAFIALLDERAVGAAATSSSFGLEVGLYAELEDLFVHPDWRGRGVASMLVEAAADWARANGCSDMEIVLTPHGQADDKLAPWYKARGFTDTGRVIYERSL</sequence>
<dbReference type="AlphaFoldDB" id="A0A967EZC2"/>
<evidence type="ECO:0000313" key="4">
    <source>
        <dbReference type="EMBL" id="NIA70248.1"/>
    </source>
</evidence>
<accession>A0A967EZC2</accession>
<dbReference type="Pfam" id="PF00583">
    <property type="entry name" value="Acetyltransf_1"/>
    <property type="match status" value="1"/>
</dbReference>
<feature type="domain" description="N-acetyltransferase" evidence="3">
    <location>
        <begin position="6"/>
        <end position="152"/>
    </location>
</feature>
<comment type="caution">
    <text evidence="4">The sequence shown here is derived from an EMBL/GenBank/DDBJ whole genome shotgun (WGS) entry which is preliminary data.</text>
</comment>
<protein>
    <submittedName>
        <fullName evidence="4">GNAT family N-acetyltransferase</fullName>
    </submittedName>
</protein>
<keyword evidence="1" id="KW-0808">Transferase</keyword>
<evidence type="ECO:0000259" key="3">
    <source>
        <dbReference type="PROSITE" id="PS51186"/>
    </source>
</evidence>
<evidence type="ECO:0000313" key="5">
    <source>
        <dbReference type="Proteomes" id="UP000761264"/>
    </source>
</evidence>
<evidence type="ECO:0000256" key="1">
    <source>
        <dbReference type="ARBA" id="ARBA00022679"/>
    </source>
</evidence>
<dbReference type="EMBL" id="JAAQPH010000013">
    <property type="protein sequence ID" value="NIA70248.1"/>
    <property type="molecule type" value="Genomic_DNA"/>
</dbReference>
<dbReference type="PANTHER" id="PTHR43877">
    <property type="entry name" value="AMINOALKYLPHOSPHONATE N-ACETYLTRANSFERASE-RELATED-RELATED"/>
    <property type="match status" value="1"/>
</dbReference>
<proteinExistence type="predicted"/>
<gene>
    <name evidence="4" type="ORF">HBA54_16700</name>
</gene>
<dbReference type="GO" id="GO:0016747">
    <property type="term" value="F:acyltransferase activity, transferring groups other than amino-acyl groups"/>
    <property type="evidence" value="ECO:0007669"/>
    <property type="project" value="InterPro"/>
</dbReference>